<dbReference type="Proteomes" id="UP001239111">
    <property type="component" value="Chromosome 2"/>
</dbReference>
<accession>A0ACC2NZC1</accession>
<evidence type="ECO:0000313" key="1">
    <source>
        <dbReference type="EMBL" id="KAJ8676535.1"/>
    </source>
</evidence>
<reference evidence="1" key="1">
    <citation type="submission" date="2023-04" db="EMBL/GenBank/DDBJ databases">
        <title>A chromosome-level genome assembly of the parasitoid wasp Eretmocerus hayati.</title>
        <authorList>
            <person name="Zhong Y."/>
            <person name="Liu S."/>
            <person name="Liu Y."/>
        </authorList>
    </citation>
    <scope>NUCLEOTIDE SEQUENCE</scope>
    <source>
        <strain evidence="1">ZJU_SS_LIU_2023</strain>
    </source>
</reference>
<keyword evidence="2" id="KW-1185">Reference proteome</keyword>
<dbReference type="EMBL" id="CM056742">
    <property type="protein sequence ID" value="KAJ8676535.1"/>
    <property type="molecule type" value="Genomic_DNA"/>
</dbReference>
<organism evidence="1 2">
    <name type="scientific">Eretmocerus hayati</name>
    <dbReference type="NCBI Taxonomy" id="131215"/>
    <lineage>
        <taxon>Eukaryota</taxon>
        <taxon>Metazoa</taxon>
        <taxon>Ecdysozoa</taxon>
        <taxon>Arthropoda</taxon>
        <taxon>Hexapoda</taxon>
        <taxon>Insecta</taxon>
        <taxon>Pterygota</taxon>
        <taxon>Neoptera</taxon>
        <taxon>Endopterygota</taxon>
        <taxon>Hymenoptera</taxon>
        <taxon>Apocrita</taxon>
        <taxon>Proctotrupomorpha</taxon>
        <taxon>Chalcidoidea</taxon>
        <taxon>Aphelinidae</taxon>
        <taxon>Aphelininae</taxon>
        <taxon>Eretmocerus</taxon>
    </lineage>
</organism>
<protein>
    <submittedName>
        <fullName evidence="1">Uncharacterized protein</fullName>
    </submittedName>
</protein>
<sequence length="211" mass="24109">MNWKRVVSKTSRPSSQPVGIASFKQLSVSQKLGHKIMYKKSLQKDFECLVTRKGPEDANMKKFQLKKAYFDVQGLPKDTRKDLVDLCEKNIIKYPYHEYYKSFKVREVDDAQLQSGNKPAQSQAEKNTSQPRSARIVARVHSAKKIPLPRPAQGTAQPRSAKNPKTRPVKKATQIRPAQKTSVSRSDQKDNQPRSVRRTRQPQPVKKTTQP</sequence>
<name>A0ACC2NZC1_9HYME</name>
<comment type="caution">
    <text evidence="1">The sequence shown here is derived from an EMBL/GenBank/DDBJ whole genome shotgun (WGS) entry which is preliminary data.</text>
</comment>
<gene>
    <name evidence="1" type="ORF">QAD02_012322</name>
</gene>
<evidence type="ECO:0000313" key="2">
    <source>
        <dbReference type="Proteomes" id="UP001239111"/>
    </source>
</evidence>
<proteinExistence type="predicted"/>